<dbReference type="PROSITE" id="PS51257">
    <property type="entry name" value="PROKAR_LIPOPROTEIN"/>
    <property type="match status" value="1"/>
</dbReference>
<evidence type="ECO:0000313" key="1">
    <source>
        <dbReference type="EMBL" id="WQJ51162.1"/>
    </source>
</evidence>
<organism evidence="1 2">
    <name type="scientific">phage Lak_Megaphage_RVC_AP3_GC26</name>
    <dbReference type="NCBI Taxonomy" id="3109225"/>
    <lineage>
        <taxon>Viruses</taxon>
        <taxon>Duplodnaviria</taxon>
        <taxon>Heunggongvirae</taxon>
        <taxon>Uroviricota</taxon>
        <taxon>Caudoviricetes</taxon>
        <taxon>Caudoviricetes code 15 clade</taxon>
    </lineage>
</organism>
<evidence type="ECO:0008006" key="3">
    <source>
        <dbReference type="Google" id="ProtNLM"/>
    </source>
</evidence>
<dbReference type="EMBL" id="OR769219">
    <property type="protein sequence ID" value="WQJ51162.1"/>
    <property type="molecule type" value="Genomic_DNA"/>
</dbReference>
<evidence type="ECO:0000313" key="2">
    <source>
        <dbReference type="Proteomes" id="UP001348805"/>
    </source>
</evidence>
<dbReference type="Proteomes" id="UP001348805">
    <property type="component" value="Segment"/>
</dbReference>
<protein>
    <recommendedName>
        <fullName evidence="3">Virion structural protein</fullName>
    </recommendedName>
</protein>
<name>A0ABZ0YZR4_9CAUD</name>
<reference evidence="1 2" key="1">
    <citation type="submission" date="2023-11" db="EMBL/GenBank/DDBJ databases">
        <authorList>
            <person name="Cook R."/>
            <person name="Crisci M."/>
            <person name="Pye H."/>
            <person name="Adriaenssens E."/>
            <person name="Santini J."/>
        </authorList>
    </citation>
    <scope>NUCLEOTIDE SEQUENCE [LARGE SCALE GENOMIC DNA]</scope>
    <source>
        <strain evidence="1">Lak_Megaphage_RVC_AP3_GC26</strain>
    </source>
</reference>
<keyword evidence="2" id="KW-1185">Reference proteome</keyword>
<accession>A0ABZ0YZR4</accession>
<proteinExistence type="predicted"/>
<sequence>MATTKNKNLFYQLYSKNNNVANSGYACTSTINEEDTSFDISGSEGQITDSNGNILASIDLSTIHAAGITQHTVETKILQPHSAYLLQGNEYGETYKSQFFLISDIISSIEDYESYCNIGFDILYKQNNKVCNVHVESEAVRETYGTFVNLVQNQLNKLKVPVSISIKSYDDTESSNKQIDYINFQSTEEGYDFIVRNVKIIPILRNDENNKGDIGEFEDSPFVEPIITKDFIISLLEKYKPRLVGDKTDNSKHNNYKINCDIYREFLKLSDTITDDFNTFVYEIDVIKRFFLPCFEQNGVLIFSKKFNDIIIQKYPQIYQKYFTKHLSLYNIYDIVKILDAIKEFIFKMMNSVGPSNCYEDLNRRIGNVKYPNGAMRGIVLIPNWPNDEEYDSNVLWVNHVADQLEVCVPVSIERLSNYYEGNIISKKKATLFEKALATVQINALIPEEKRAYIEDYDNLPLNDISSNDGFTNSFDNLYIPAYDTDWNINNEFYRLPATQEKRVFEDEPIKYHDPDMYIDANKNSEDNDLWENNPNKTNVKFVDSHDDTSVECVIGLYKYMEYLSSNDLWLRIGDGYMIIGKDDDKQLKTKNLLQSLLVYNPNEIPIKIKYMIFS</sequence>